<dbReference type="InterPro" id="IPR015443">
    <property type="entry name" value="Aldose_1-epimerase"/>
</dbReference>
<dbReference type="SUPFAM" id="SSF74650">
    <property type="entry name" value="Galactose mutarotase-like"/>
    <property type="match status" value="1"/>
</dbReference>
<evidence type="ECO:0000256" key="1">
    <source>
        <dbReference type="ARBA" id="ARBA00005028"/>
    </source>
</evidence>
<comment type="similarity">
    <text evidence="2 5">Belongs to the aldose epimerase family.</text>
</comment>
<evidence type="ECO:0000256" key="3">
    <source>
        <dbReference type="ARBA" id="ARBA00023235"/>
    </source>
</evidence>
<dbReference type="Gene3D" id="2.70.98.10">
    <property type="match status" value="1"/>
</dbReference>
<dbReference type="InterPro" id="IPR014718">
    <property type="entry name" value="GH-type_carb-bd"/>
</dbReference>
<reference evidence="9 10" key="1">
    <citation type="journal article" date="2013" name="J. Mol. Microbiol. Biotechnol.">
        <title>Analysis of the Complete Genomes of Acholeplasma brassicae , A. palmae and A. laidlawii and Their Comparison to the Obligate Parasites from ' Candidatus Phytoplasma'.</title>
        <authorList>
            <person name="Kube M."/>
            <person name="Siewert C."/>
            <person name="Migdoll A.M."/>
            <person name="Duduk B."/>
            <person name="Holz S."/>
            <person name="Rabus R."/>
            <person name="Seemuller E."/>
            <person name="Mitrovic J."/>
            <person name="Muller I."/>
            <person name="Buttner C."/>
            <person name="Reinhardt R."/>
        </authorList>
    </citation>
    <scope>NUCLEOTIDE SEQUENCE [LARGE SCALE GENOMIC DNA]</scope>
    <source>
        <strain evidence="9 10">J233</strain>
    </source>
</reference>
<proteinExistence type="inferred from homology"/>
<evidence type="ECO:0000313" key="10">
    <source>
        <dbReference type="Proteomes" id="UP000032740"/>
    </source>
</evidence>
<evidence type="ECO:0000256" key="2">
    <source>
        <dbReference type="ARBA" id="ARBA00006206"/>
    </source>
</evidence>
<feature type="binding site" evidence="8">
    <location>
        <begin position="61"/>
        <end position="62"/>
    </location>
    <ligand>
        <name>beta-D-galactose</name>
        <dbReference type="ChEBI" id="CHEBI:27667"/>
    </ligand>
</feature>
<feature type="active site" description="Proton donor" evidence="6">
    <location>
        <position position="158"/>
    </location>
</feature>
<keyword evidence="4 5" id="KW-0119">Carbohydrate metabolism</keyword>
<sequence length="321" mass="36851">MKIYEIKNEYQTLKVLDQGATMYQWLAYEDKKNIILTNKDLKVYDGPRTGFYGNTIGRVANRIKDGKFEIDGKVYQLNRNFAGNHGGHGGPTGFYMRTFDVIKKTDEEIVLRYLSKDGEEGYPGNLTLDVSYKLDKNQLLVTYTATTDKKTPINITNHVHFNLSEENTILNHKLKVSANKFLDTDEFSIPSGQLIDVTNTPLDFRKEVRIGDIIEDPFLQNSSKKGIDHNLVFEKNNHTVLLTYKNKSLKMETSYPSLQIYSMNFPSGQMLTRDVIVNKYHGIAFESQYEIDAVNHPEFSNIILKPGETFKQTVTYTLEEK</sequence>
<dbReference type="RefSeq" id="WP_026660560.1">
    <property type="nucleotide sequence ID" value="NC_022538.1"/>
</dbReference>
<dbReference type="EMBL" id="FO681347">
    <property type="protein sequence ID" value="CCV64554.1"/>
    <property type="molecule type" value="Genomic_DNA"/>
</dbReference>
<comment type="catalytic activity">
    <reaction evidence="5">
        <text>alpha-D-glucose = beta-D-glucose</text>
        <dbReference type="Rhea" id="RHEA:10264"/>
        <dbReference type="ChEBI" id="CHEBI:15903"/>
        <dbReference type="ChEBI" id="CHEBI:17925"/>
        <dbReference type="EC" id="5.1.3.3"/>
    </reaction>
</comment>
<feature type="binding site" evidence="7">
    <location>
        <position position="228"/>
    </location>
    <ligand>
        <name>beta-D-galactose</name>
        <dbReference type="ChEBI" id="CHEBI:27667"/>
    </ligand>
</feature>
<dbReference type="GO" id="GO:0004034">
    <property type="term" value="F:aldose 1-epimerase activity"/>
    <property type="evidence" value="ECO:0007669"/>
    <property type="project" value="UniProtKB-EC"/>
</dbReference>
<dbReference type="STRING" id="1318466.BN85409770"/>
<dbReference type="InterPro" id="IPR047215">
    <property type="entry name" value="Galactose_mutarotase-like"/>
</dbReference>
<evidence type="ECO:0000256" key="5">
    <source>
        <dbReference type="PIRNR" id="PIRNR005096"/>
    </source>
</evidence>
<dbReference type="UniPathway" id="UPA00242"/>
<dbReference type="HOGENOM" id="CLU_031753_1_0_14"/>
<dbReference type="KEGG" id="apal:BN85409770"/>
<dbReference type="Proteomes" id="UP000032740">
    <property type="component" value="Chromosome"/>
</dbReference>
<name>U4KL16_ALTPJ</name>
<dbReference type="InterPro" id="IPR011013">
    <property type="entry name" value="Gal_mutarotase_sf_dom"/>
</dbReference>
<dbReference type="PIRSF" id="PIRSF005096">
    <property type="entry name" value="GALM"/>
    <property type="match status" value="1"/>
</dbReference>
<evidence type="ECO:0000256" key="8">
    <source>
        <dbReference type="PIRSR" id="PIRSR005096-3"/>
    </source>
</evidence>
<comment type="pathway">
    <text evidence="1 5">Carbohydrate metabolism; hexose metabolism.</text>
</comment>
<keyword evidence="3 5" id="KW-0413">Isomerase</keyword>
<keyword evidence="10" id="KW-1185">Reference proteome</keyword>
<dbReference type="Pfam" id="PF01263">
    <property type="entry name" value="Aldose_epim"/>
    <property type="match status" value="1"/>
</dbReference>
<dbReference type="GO" id="GO:0033499">
    <property type="term" value="P:galactose catabolic process via UDP-galactose, Leloir pathway"/>
    <property type="evidence" value="ECO:0007669"/>
    <property type="project" value="TreeGrafter"/>
</dbReference>
<protein>
    <recommendedName>
        <fullName evidence="5">Aldose 1-epimerase</fullName>
        <ecNumber evidence="5">5.1.3.3</ecNumber>
    </recommendedName>
</protein>
<gene>
    <name evidence="9" type="primary">galM</name>
    <name evidence="9" type="ORF">BN85409770</name>
</gene>
<feature type="active site" description="Proton acceptor" evidence="6">
    <location>
        <position position="286"/>
    </location>
</feature>
<dbReference type="EC" id="5.1.3.3" evidence="5"/>
<dbReference type="OrthoDB" id="9779408at2"/>
<dbReference type="AlphaFoldDB" id="U4KL16"/>
<dbReference type="GO" id="GO:0006006">
    <property type="term" value="P:glucose metabolic process"/>
    <property type="evidence" value="ECO:0007669"/>
    <property type="project" value="TreeGrafter"/>
</dbReference>
<evidence type="ECO:0000256" key="6">
    <source>
        <dbReference type="PIRSR" id="PIRSR005096-1"/>
    </source>
</evidence>
<dbReference type="PANTHER" id="PTHR10091">
    <property type="entry name" value="ALDOSE-1-EPIMERASE"/>
    <property type="match status" value="1"/>
</dbReference>
<organism evidence="9 10">
    <name type="scientific">Alteracholeplasma palmae (strain ATCC 49389 / J233)</name>
    <name type="common">Acholeplasma palmae</name>
    <dbReference type="NCBI Taxonomy" id="1318466"/>
    <lineage>
        <taxon>Bacteria</taxon>
        <taxon>Bacillati</taxon>
        <taxon>Mycoplasmatota</taxon>
        <taxon>Mollicutes</taxon>
        <taxon>Acholeplasmatales</taxon>
        <taxon>Acholeplasmataceae</taxon>
        <taxon>Acholeplasma</taxon>
    </lineage>
</organism>
<accession>U4KL16</accession>
<dbReference type="InterPro" id="IPR008183">
    <property type="entry name" value="Aldose_1/G6P_1-epimerase"/>
</dbReference>
<evidence type="ECO:0000256" key="4">
    <source>
        <dbReference type="ARBA" id="ARBA00023277"/>
    </source>
</evidence>
<dbReference type="PANTHER" id="PTHR10091:SF0">
    <property type="entry name" value="GALACTOSE MUTAROTASE"/>
    <property type="match status" value="1"/>
</dbReference>
<dbReference type="GO" id="GO:0030246">
    <property type="term" value="F:carbohydrate binding"/>
    <property type="evidence" value="ECO:0007669"/>
    <property type="project" value="InterPro"/>
</dbReference>
<dbReference type="CDD" id="cd09019">
    <property type="entry name" value="galactose_mutarotase_like"/>
    <property type="match status" value="1"/>
</dbReference>
<evidence type="ECO:0000256" key="7">
    <source>
        <dbReference type="PIRSR" id="PIRSR005096-2"/>
    </source>
</evidence>
<evidence type="ECO:0000313" key="9">
    <source>
        <dbReference type="EMBL" id="CCV64554.1"/>
    </source>
</evidence>